<keyword evidence="1" id="KW-0472">Membrane</keyword>
<protein>
    <submittedName>
        <fullName evidence="2">Uncharacterized protein</fullName>
    </submittedName>
</protein>
<organism evidence="2 3">
    <name type="scientific">Gordonia spumicola</name>
    <dbReference type="NCBI Taxonomy" id="589161"/>
    <lineage>
        <taxon>Bacteria</taxon>
        <taxon>Bacillati</taxon>
        <taxon>Actinomycetota</taxon>
        <taxon>Actinomycetes</taxon>
        <taxon>Mycobacteriales</taxon>
        <taxon>Gordoniaceae</taxon>
        <taxon>Gordonia</taxon>
    </lineage>
</organism>
<name>A0A7I9V4P1_9ACTN</name>
<reference evidence="3" key="1">
    <citation type="submission" date="2019-06" db="EMBL/GenBank/DDBJ databases">
        <title>Gordonia isolated from sludge of a wastewater treatment plant.</title>
        <authorList>
            <person name="Tamura T."/>
            <person name="Aoyama K."/>
            <person name="Kang Y."/>
            <person name="Saito S."/>
            <person name="Akiyama N."/>
            <person name="Yazawa K."/>
            <person name="Gonoi T."/>
            <person name="Mikami Y."/>
        </authorList>
    </citation>
    <scope>NUCLEOTIDE SEQUENCE [LARGE SCALE GENOMIC DNA]</scope>
    <source>
        <strain evidence="3">NBRC 107696</strain>
    </source>
</reference>
<feature type="transmembrane region" description="Helical" evidence="1">
    <location>
        <begin position="12"/>
        <end position="33"/>
    </location>
</feature>
<dbReference type="Proteomes" id="UP000444960">
    <property type="component" value="Unassembled WGS sequence"/>
</dbReference>
<dbReference type="EMBL" id="BJOV01000002">
    <property type="protein sequence ID" value="GEE00389.1"/>
    <property type="molecule type" value="Genomic_DNA"/>
</dbReference>
<accession>A0A7I9V4P1</accession>
<evidence type="ECO:0000313" key="2">
    <source>
        <dbReference type="EMBL" id="GEE00389.1"/>
    </source>
</evidence>
<keyword evidence="3" id="KW-1185">Reference proteome</keyword>
<evidence type="ECO:0000256" key="1">
    <source>
        <dbReference type="SAM" id="Phobius"/>
    </source>
</evidence>
<evidence type="ECO:0000313" key="3">
    <source>
        <dbReference type="Proteomes" id="UP000444960"/>
    </source>
</evidence>
<proteinExistence type="predicted"/>
<keyword evidence="1" id="KW-1133">Transmembrane helix</keyword>
<comment type="caution">
    <text evidence="2">The sequence shown here is derived from an EMBL/GenBank/DDBJ whole genome shotgun (WGS) entry which is preliminary data.</text>
</comment>
<dbReference type="AlphaFoldDB" id="A0A7I9V4P1"/>
<keyword evidence="1" id="KW-0812">Transmembrane</keyword>
<sequence length="67" mass="7023">MARDKGRGIISARTVGMVFVAIVFIAIGVVIGIELGGTKADDQRQQIESCLPIASAAQLAYCLDGDE</sequence>
<dbReference type="RefSeq" id="WP_161894289.1">
    <property type="nucleotide sequence ID" value="NZ_BJOV01000002.1"/>
</dbReference>
<gene>
    <name evidence="2" type="ORF">nbrc107696_08350</name>
</gene>